<evidence type="ECO:0000259" key="3">
    <source>
        <dbReference type="Pfam" id="PF13472"/>
    </source>
</evidence>
<dbReference type="OrthoDB" id="2141316at2759"/>
<dbReference type="Pfam" id="PF13472">
    <property type="entry name" value="Lipase_GDSL_2"/>
    <property type="match status" value="1"/>
</dbReference>
<sequence length="289" mass="30289">MKANAAEKVYKVATRNPSSVTSKATKTNPKIMYLRNIAVSCLSLYVASCNAATTLWLVGDSTMAKGGGGAGTDGWGQYVSTYFNIPVVNDAIGGTSARSYTVKGFFNNVYNQVKSGDWVIIEFGHNDVGSNPDNGNTDCAGNGYNTTCTVVDSGKSVVTHTYNYYIQNAITTLAAKGVKTVVSSVTPDNIWPLGAGTGNRFVGYASLAASRTGADYVDHYDYVVQAFKALGQTKVNTFFPNNQHLHTSPAGAAVVAQAFVKGLSCGKSALKSHLTSAANSIPNGCLSGL</sequence>
<accession>A0A4Y7PLH8</accession>
<keyword evidence="5" id="KW-1185">Reference proteome</keyword>
<dbReference type="Gene3D" id="3.40.50.1110">
    <property type="entry name" value="SGNH hydrolase"/>
    <property type="match status" value="1"/>
</dbReference>
<dbReference type="PANTHER" id="PTHR43695:SF1">
    <property type="entry name" value="RHAMNOGALACTURONAN ACETYLESTERASE"/>
    <property type="match status" value="1"/>
</dbReference>
<dbReference type="SUPFAM" id="SSF52266">
    <property type="entry name" value="SGNH hydrolase"/>
    <property type="match status" value="1"/>
</dbReference>
<dbReference type="InterPro" id="IPR037459">
    <property type="entry name" value="RhgT-like"/>
</dbReference>
<dbReference type="InterPro" id="IPR013830">
    <property type="entry name" value="SGNH_hydro"/>
</dbReference>
<comment type="similarity">
    <text evidence="1">Belongs to the 'GDSL' lipolytic enzyme family.</text>
</comment>
<dbReference type="AlphaFoldDB" id="A0A4Y7PLH8"/>
<keyword evidence="2 4" id="KW-0378">Hydrolase</keyword>
<dbReference type="EMBL" id="ML170266">
    <property type="protein sequence ID" value="TDL15682.1"/>
    <property type="molecule type" value="Genomic_DNA"/>
</dbReference>
<reference evidence="4 5" key="1">
    <citation type="submission" date="2018-06" db="EMBL/GenBank/DDBJ databases">
        <title>A transcriptomic atlas of mushroom development highlights an independent origin of complex multicellularity.</title>
        <authorList>
            <consortium name="DOE Joint Genome Institute"/>
            <person name="Krizsan K."/>
            <person name="Almasi E."/>
            <person name="Merenyi Z."/>
            <person name="Sahu N."/>
            <person name="Viragh M."/>
            <person name="Koszo T."/>
            <person name="Mondo S."/>
            <person name="Kiss B."/>
            <person name="Balint B."/>
            <person name="Kues U."/>
            <person name="Barry K."/>
            <person name="Hegedus J.C."/>
            <person name="Henrissat B."/>
            <person name="Johnson J."/>
            <person name="Lipzen A."/>
            <person name="Ohm R."/>
            <person name="Nagy I."/>
            <person name="Pangilinan J."/>
            <person name="Yan J."/>
            <person name="Xiong Y."/>
            <person name="Grigoriev I.V."/>
            <person name="Hibbett D.S."/>
            <person name="Nagy L.G."/>
        </authorList>
    </citation>
    <scope>NUCLEOTIDE SEQUENCE [LARGE SCALE GENOMIC DNA]</scope>
    <source>
        <strain evidence="4 5">SZMC22713</strain>
    </source>
</reference>
<organism evidence="4 5">
    <name type="scientific">Rickenella mellea</name>
    <dbReference type="NCBI Taxonomy" id="50990"/>
    <lineage>
        <taxon>Eukaryota</taxon>
        <taxon>Fungi</taxon>
        <taxon>Dikarya</taxon>
        <taxon>Basidiomycota</taxon>
        <taxon>Agaricomycotina</taxon>
        <taxon>Agaricomycetes</taxon>
        <taxon>Hymenochaetales</taxon>
        <taxon>Rickenellaceae</taxon>
        <taxon>Rickenella</taxon>
    </lineage>
</organism>
<dbReference type="STRING" id="50990.A0A4Y7PLH8"/>
<dbReference type="GO" id="GO:0016787">
    <property type="term" value="F:hydrolase activity"/>
    <property type="evidence" value="ECO:0007669"/>
    <property type="project" value="UniProtKB-KW"/>
</dbReference>
<dbReference type="VEuPathDB" id="FungiDB:BD410DRAFT_902460"/>
<gene>
    <name evidence="4" type="ORF">BD410DRAFT_902460</name>
</gene>
<name>A0A4Y7PLH8_9AGAM</name>
<evidence type="ECO:0000313" key="4">
    <source>
        <dbReference type="EMBL" id="TDL15682.1"/>
    </source>
</evidence>
<evidence type="ECO:0000256" key="1">
    <source>
        <dbReference type="ARBA" id="ARBA00008668"/>
    </source>
</evidence>
<feature type="domain" description="SGNH hydrolase-type esterase" evidence="3">
    <location>
        <begin position="58"/>
        <end position="253"/>
    </location>
</feature>
<dbReference type="Proteomes" id="UP000294933">
    <property type="component" value="Unassembled WGS sequence"/>
</dbReference>
<protein>
    <submittedName>
        <fullName evidence="4">SGNH hydrolase</fullName>
    </submittedName>
</protein>
<dbReference type="InterPro" id="IPR036514">
    <property type="entry name" value="SGNH_hydro_sf"/>
</dbReference>
<proteinExistence type="inferred from homology"/>
<dbReference type="PANTHER" id="PTHR43695">
    <property type="entry name" value="PUTATIVE (AFU_ORTHOLOGUE AFUA_2G17250)-RELATED"/>
    <property type="match status" value="1"/>
</dbReference>
<evidence type="ECO:0000313" key="5">
    <source>
        <dbReference type="Proteomes" id="UP000294933"/>
    </source>
</evidence>
<evidence type="ECO:0000256" key="2">
    <source>
        <dbReference type="ARBA" id="ARBA00022801"/>
    </source>
</evidence>